<evidence type="ECO:0000256" key="1">
    <source>
        <dbReference type="SAM" id="MobiDB-lite"/>
    </source>
</evidence>
<feature type="compositionally biased region" description="Pro residues" evidence="1">
    <location>
        <begin position="179"/>
        <end position="191"/>
    </location>
</feature>
<organism evidence="3 4">
    <name type="scientific">Tilletia caries</name>
    <name type="common">wheat bunt fungus</name>
    <dbReference type="NCBI Taxonomy" id="13290"/>
    <lineage>
        <taxon>Eukaryota</taxon>
        <taxon>Fungi</taxon>
        <taxon>Dikarya</taxon>
        <taxon>Basidiomycota</taxon>
        <taxon>Ustilaginomycotina</taxon>
        <taxon>Exobasidiomycetes</taxon>
        <taxon>Tilletiales</taxon>
        <taxon>Tilletiaceae</taxon>
        <taxon>Tilletia</taxon>
    </lineage>
</organism>
<feature type="region of interest" description="Disordered" evidence="1">
    <location>
        <begin position="690"/>
        <end position="733"/>
    </location>
</feature>
<feature type="region of interest" description="Disordered" evidence="1">
    <location>
        <begin position="638"/>
        <end position="672"/>
    </location>
</feature>
<feature type="compositionally biased region" description="Basic and acidic residues" evidence="1">
    <location>
        <begin position="698"/>
        <end position="708"/>
    </location>
</feature>
<dbReference type="EMBL" id="CAJHJG010001164">
    <property type="protein sequence ID" value="CAD6909833.1"/>
    <property type="molecule type" value="Genomic_DNA"/>
</dbReference>
<feature type="compositionally biased region" description="Low complexity" evidence="1">
    <location>
        <begin position="147"/>
        <end position="169"/>
    </location>
</feature>
<evidence type="ECO:0000313" key="2">
    <source>
        <dbReference type="EMBL" id="CAD6909833.1"/>
    </source>
</evidence>
<protein>
    <submittedName>
        <fullName evidence="3">Uncharacterized protein</fullName>
    </submittedName>
</protein>
<evidence type="ECO:0000313" key="3">
    <source>
        <dbReference type="EMBL" id="KAE8262860.1"/>
    </source>
</evidence>
<evidence type="ECO:0000313" key="4">
    <source>
        <dbReference type="Proteomes" id="UP000077671"/>
    </source>
</evidence>
<proteinExistence type="predicted"/>
<feature type="region of interest" description="Disordered" evidence="1">
    <location>
        <begin position="574"/>
        <end position="620"/>
    </location>
</feature>
<feature type="region of interest" description="Disordered" evidence="1">
    <location>
        <begin position="20"/>
        <end position="53"/>
    </location>
</feature>
<feature type="region of interest" description="Disordered" evidence="1">
    <location>
        <begin position="96"/>
        <end position="192"/>
    </location>
</feature>
<dbReference type="AlphaFoldDB" id="A0A177UUT8"/>
<feature type="compositionally biased region" description="Low complexity" evidence="1">
    <location>
        <begin position="598"/>
        <end position="617"/>
    </location>
</feature>
<feature type="compositionally biased region" description="Low complexity" evidence="1">
    <location>
        <begin position="638"/>
        <end position="651"/>
    </location>
</feature>
<dbReference type="Proteomes" id="UP000077671">
    <property type="component" value="Unassembled WGS sequence"/>
</dbReference>
<reference evidence="2" key="3">
    <citation type="submission" date="2020-10" db="EMBL/GenBank/DDBJ databases">
        <authorList>
            <person name="Sedaghatjoo S."/>
        </authorList>
    </citation>
    <scope>NUCLEOTIDE SEQUENCE</scope>
    <source>
        <strain evidence="2">AZH3</strain>
    </source>
</reference>
<reference evidence="3" key="2">
    <citation type="journal article" date="2019" name="IMA Fungus">
        <title>Genome sequencing and comparison of five Tilletia species to identify candidate genes for the detection of regulated species infecting wheat.</title>
        <authorList>
            <person name="Nguyen H.D.T."/>
            <person name="Sultana T."/>
            <person name="Kesanakurti P."/>
            <person name="Hambleton S."/>
        </authorList>
    </citation>
    <scope>NUCLEOTIDE SEQUENCE</scope>
    <source>
        <strain evidence="3">DAOMC 238032</strain>
    </source>
</reference>
<evidence type="ECO:0000313" key="5">
    <source>
        <dbReference type="Proteomes" id="UP000836402"/>
    </source>
</evidence>
<keyword evidence="5" id="KW-1185">Reference proteome</keyword>
<gene>
    <name evidence="3" type="ORF">A4X03_0g2120</name>
    <name evidence="2" type="ORF">JKIAZH3_G6185</name>
</gene>
<accession>A0A177UUT8</accession>
<reference evidence="3" key="1">
    <citation type="submission" date="2016-04" db="EMBL/GenBank/DDBJ databases">
        <authorList>
            <person name="Nguyen H.D."/>
            <person name="Kesanakurti P."/>
            <person name="Cullis J."/>
            <person name="Levesque C.A."/>
            <person name="Hambleton S."/>
        </authorList>
    </citation>
    <scope>NUCLEOTIDE SEQUENCE</scope>
    <source>
        <strain evidence="3">DAOMC 238032</strain>
    </source>
</reference>
<dbReference type="Proteomes" id="UP000836402">
    <property type="component" value="Unassembled WGS sequence"/>
</dbReference>
<name>A0A177UUT8_9BASI</name>
<sequence length="779" mass="83441">MKLLAALQARWADHFFAFGDSAPPRSKSGTNNDDKAAPIAPTKPLLRSRSRAGRFSLKRASAAPSQPAQDRSEAVCSIAVASNRRRIIRSSISSPAIAAQADGTKSHQRKETVLKAQQSAWQLRSPHPCVSQPKEPHLVESPAQMIPTSASASSTAASSPVTTPAPSVTRASPCRSPLDTPPPSSPAPPPAIIGLNPLSKQFAESVSEMPSLYVGKGGRPLSLRMASDDGMSFETLSVVGKADVGMDPSLKPGSALPAEFMLPQRTLSRPPSACTLPELRTLAASNAQRTDFGVVRTTSVRSQELASSQRRSWTGVQFTTPAAHHFRPFVGDRNSLPTFARPMSPQLGFPLPHPPRPRLVEAPRSFTPPLSVIKENQVDPQRVKRWSATSVSSTGSRYQMAQPVLHRPIPVPVNGISLYQPMHLGPIPVTPVGQPYMPTPLNRKGSTSPPFPPMATGRAYPHDPRSPHNPYHPSMPRQSANIPAPAYTSPPMRPHMLPQVNLPMPSPFYPNMPAAGLPPNFTKSKAGMMQDQGWSPGPPSLPPSYLRAVGHAHSTSEMQGTYCYRTTAPFTLNGSTWGTGGFEQARQAKASRRRSEPSGMESDSSAGSSSKTATSNSGPVIQFLIRSPQKLGAMRLLGSSKPRTSSKGSSGLSPIKQGLAGSGSTSHSDGHAGDYGHIPVIYISSGEEAQQGGGYWEDPGRDRNRSPDLVRNMVSPRPSLGERRTTEGEVPITSSAVTKRWSVQQVSRDRSASAPWLPAVPSALRRVHHDGEERGTFSP</sequence>
<comment type="caution">
    <text evidence="3">The sequence shown here is derived from an EMBL/GenBank/DDBJ whole genome shotgun (WGS) entry which is preliminary data.</text>
</comment>
<dbReference type="EMBL" id="LWDD02000194">
    <property type="protein sequence ID" value="KAE8262860.1"/>
    <property type="molecule type" value="Genomic_DNA"/>
</dbReference>